<proteinExistence type="predicted"/>
<protein>
    <recommendedName>
        <fullName evidence="4">Lipoprotein CseA</fullName>
    </recommendedName>
</protein>
<organism evidence="2 3">
    <name type="scientific">Streptomyces roseochromogenus subsp. oscitans DS 12.976</name>
    <dbReference type="NCBI Taxonomy" id="1352936"/>
    <lineage>
        <taxon>Bacteria</taxon>
        <taxon>Bacillati</taxon>
        <taxon>Actinomycetota</taxon>
        <taxon>Actinomycetes</taxon>
        <taxon>Kitasatosporales</taxon>
        <taxon>Streptomycetaceae</taxon>
        <taxon>Streptomyces</taxon>
    </lineage>
</organism>
<dbReference type="EMBL" id="AWQX01000162">
    <property type="protein sequence ID" value="EST30361.1"/>
    <property type="molecule type" value="Genomic_DNA"/>
</dbReference>
<evidence type="ECO:0008006" key="4">
    <source>
        <dbReference type="Google" id="ProtNLM"/>
    </source>
</evidence>
<sequence>MRGLTGAGPDRARGSSQAVIAVGAVLAAVALFVAACGTGGTGARDEGPAHASAVAGAVASPSPSASGGFRRVDAVSLIKKDPKVSTTVKRELEPCSADEYPVEVSYGYLTGGSVNDILVNVSTCGDLVGIATYVYRDVDGSYENVFKAEESPVYAEIDGSDLTVTKQVYDTDDPVSNPSKETVTTYTWKAGRFAQKDIHETDYSKVGSGDAATPAPDN</sequence>
<dbReference type="HOGENOM" id="CLU_078792_0_0_11"/>
<keyword evidence="3" id="KW-1185">Reference proteome</keyword>
<name>V6KG01_STRRC</name>
<keyword evidence="1" id="KW-0812">Transmembrane</keyword>
<dbReference type="RefSeq" id="WP_023547663.1">
    <property type="nucleotide sequence ID" value="NZ_CM002285.1"/>
</dbReference>
<dbReference type="STRING" id="1352936.M878_18585"/>
<accession>V6KG01</accession>
<feature type="transmembrane region" description="Helical" evidence="1">
    <location>
        <begin position="18"/>
        <end position="37"/>
    </location>
</feature>
<keyword evidence="1" id="KW-1133">Transmembrane helix</keyword>
<dbReference type="PATRIC" id="fig|1352936.5.peg.3900"/>
<gene>
    <name evidence="2" type="ORF">M878_18585</name>
</gene>
<reference evidence="2 3" key="1">
    <citation type="journal article" date="2014" name="Genome Announc.">
        <title>Draft Genome Sequence of Streptomyces roseochromogenes subsp. oscitans DS 12.976, Producer of the Aminocoumarin Antibiotic Clorobiocin.</title>
        <authorList>
            <person name="Ruckert C."/>
            <person name="Kalinowski J."/>
            <person name="Heide L."/>
            <person name="Apel A.K."/>
        </authorList>
    </citation>
    <scope>NUCLEOTIDE SEQUENCE [LARGE SCALE GENOMIC DNA]</scope>
    <source>
        <strain evidence="2 3">DS 12.976</strain>
    </source>
</reference>
<dbReference type="AlphaFoldDB" id="V6KG01"/>
<evidence type="ECO:0000313" key="2">
    <source>
        <dbReference type="EMBL" id="EST30361.1"/>
    </source>
</evidence>
<comment type="caution">
    <text evidence="2">The sequence shown here is derived from an EMBL/GenBank/DDBJ whole genome shotgun (WGS) entry which is preliminary data.</text>
</comment>
<dbReference type="Proteomes" id="UP000017984">
    <property type="component" value="Chromosome"/>
</dbReference>
<evidence type="ECO:0000313" key="3">
    <source>
        <dbReference type="Proteomes" id="UP000017984"/>
    </source>
</evidence>
<evidence type="ECO:0000256" key="1">
    <source>
        <dbReference type="SAM" id="Phobius"/>
    </source>
</evidence>
<keyword evidence="1" id="KW-0472">Membrane</keyword>